<feature type="region of interest" description="Disordered" evidence="1">
    <location>
        <begin position="52"/>
        <end position="73"/>
    </location>
</feature>
<keyword evidence="3" id="KW-1185">Reference proteome</keyword>
<reference evidence="2 3" key="1">
    <citation type="submission" date="2020-08" db="EMBL/GenBank/DDBJ databases">
        <title>Sequencing the genomes of 1000 actinobacteria strains.</title>
        <authorList>
            <person name="Klenk H.-P."/>
        </authorList>
    </citation>
    <scope>NUCLEOTIDE SEQUENCE [LARGE SCALE GENOMIC DNA]</scope>
    <source>
        <strain evidence="2 3">DSM 44230</strain>
    </source>
</reference>
<evidence type="ECO:0000313" key="3">
    <source>
        <dbReference type="Proteomes" id="UP000533598"/>
    </source>
</evidence>
<sequence>MNPLRACWPLSYPVLAVLVRHVGRSCTPWATACGRSPNRRPGWLFNTPRAVPPSPSAWRGHTTSRASRPQPAAALASQPHGLLVRDVVWYRKADGDGGTVRALLIFSALVFDFPPHPLIPARPARTPLILTFVRVPQQQRPTTQRSRAKRWPRRPGRPPEGGGQIKSRASRLRGMGLCCRLKTQRGSEGSRVLRTAFRKPTTPRGAAPVAFVWLGRRQVAGAAPRGAVSKLQAVRRTHENPRRGGLPPTPTPAPSHNGQRPVQQRPTLRTTTANTRYDNGQHTVRQRPTRAERVSPPGVLAGLVRRVGCCGRVG</sequence>
<proteinExistence type="predicted"/>
<name>A0A7W7FRN5_9PSEU</name>
<comment type="caution">
    <text evidence="2">The sequence shown here is derived from an EMBL/GenBank/DDBJ whole genome shotgun (WGS) entry which is preliminary data.</text>
</comment>
<feature type="compositionally biased region" description="Low complexity" evidence="1">
    <location>
        <begin position="136"/>
        <end position="145"/>
    </location>
</feature>
<organism evidence="2 3">
    <name type="scientific">Crossiella cryophila</name>
    <dbReference type="NCBI Taxonomy" id="43355"/>
    <lineage>
        <taxon>Bacteria</taxon>
        <taxon>Bacillati</taxon>
        <taxon>Actinomycetota</taxon>
        <taxon>Actinomycetes</taxon>
        <taxon>Pseudonocardiales</taxon>
        <taxon>Pseudonocardiaceae</taxon>
        <taxon>Crossiella</taxon>
    </lineage>
</organism>
<accession>A0A7W7FRN5</accession>
<feature type="region of interest" description="Disordered" evidence="1">
    <location>
        <begin position="236"/>
        <end position="293"/>
    </location>
</feature>
<gene>
    <name evidence="2" type="ORF">HNR67_002309</name>
</gene>
<dbReference type="Proteomes" id="UP000533598">
    <property type="component" value="Unassembled WGS sequence"/>
</dbReference>
<protein>
    <submittedName>
        <fullName evidence="2">Uncharacterized protein</fullName>
    </submittedName>
</protein>
<feature type="compositionally biased region" description="Polar residues" evidence="1">
    <location>
        <begin position="256"/>
        <end position="283"/>
    </location>
</feature>
<dbReference type="EMBL" id="JACHMH010000001">
    <property type="protein sequence ID" value="MBB4676191.1"/>
    <property type="molecule type" value="Genomic_DNA"/>
</dbReference>
<feature type="region of interest" description="Disordered" evidence="1">
    <location>
        <begin position="136"/>
        <end position="169"/>
    </location>
</feature>
<evidence type="ECO:0000256" key="1">
    <source>
        <dbReference type="SAM" id="MobiDB-lite"/>
    </source>
</evidence>
<feature type="compositionally biased region" description="Basic residues" evidence="1">
    <location>
        <begin position="146"/>
        <end position="156"/>
    </location>
</feature>
<evidence type="ECO:0000313" key="2">
    <source>
        <dbReference type="EMBL" id="MBB4676191.1"/>
    </source>
</evidence>
<dbReference type="AlphaFoldDB" id="A0A7W7FRN5"/>